<protein>
    <submittedName>
        <fullName evidence="2">Uncharacterized protein</fullName>
    </submittedName>
</protein>
<proteinExistence type="predicted"/>
<gene>
    <name evidence="2" type="ORF">LF923_0012005</name>
</gene>
<organism evidence="2">
    <name type="scientific">Dickeya oryzae</name>
    <dbReference type="NCBI Taxonomy" id="1240404"/>
    <lineage>
        <taxon>Bacteria</taxon>
        <taxon>Pseudomonadati</taxon>
        <taxon>Pseudomonadota</taxon>
        <taxon>Gammaproteobacteria</taxon>
        <taxon>Enterobacterales</taxon>
        <taxon>Pectobacteriaceae</taxon>
        <taxon>Dickeya</taxon>
    </lineage>
</organism>
<evidence type="ECO:0000313" key="2">
    <source>
        <dbReference type="EMBL" id="XDL12946.1"/>
    </source>
</evidence>
<feature type="compositionally biased region" description="Basic and acidic residues" evidence="1">
    <location>
        <begin position="151"/>
        <end position="160"/>
    </location>
</feature>
<dbReference type="EMBL" id="CP162411">
    <property type="protein sequence ID" value="XDL12946.1"/>
    <property type="molecule type" value="Genomic_DNA"/>
</dbReference>
<dbReference type="RefSeq" id="WP_226102002.1">
    <property type="nucleotide sequence ID" value="NZ_CP162411.1"/>
</dbReference>
<name>A0AB39ICT6_9GAMM</name>
<reference evidence="2" key="1">
    <citation type="submission" date="2024-07" db="EMBL/GenBank/DDBJ databases">
        <authorList>
            <person name="Pedron J."/>
        </authorList>
    </citation>
    <scope>NUCLEOTIDE SEQUENCE</scope>
    <source>
        <strain evidence="2">A642-S2-A17</strain>
    </source>
</reference>
<dbReference type="AlphaFoldDB" id="A0AB39ICT6"/>
<feature type="region of interest" description="Disordered" evidence="1">
    <location>
        <begin position="138"/>
        <end position="160"/>
    </location>
</feature>
<feature type="compositionally biased region" description="Polar residues" evidence="1">
    <location>
        <begin position="138"/>
        <end position="150"/>
    </location>
</feature>
<evidence type="ECO:0000256" key="1">
    <source>
        <dbReference type="SAM" id="MobiDB-lite"/>
    </source>
</evidence>
<sequence>MSNEISILSLISEENPTSVSAFCVIATPVAIDYRIPHFMPAQVTATFTCLHNAMQTVSAMADLWRYSPATGNRYCTAIDLPSYCYFANAKTPFTPDWKSDAFSLVATLQLLPNGQYHLNVVNGTNDFTTKFGNSNSTKVQYHHPQFSNRPNARDSQRASS</sequence>
<accession>A0AB39ICT6</accession>